<accession>A0A9X1WIJ3</accession>
<reference evidence="2" key="1">
    <citation type="submission" date="2022-04" db="EMBL/GenBank/DDBJ databases">
        <title>Corynebacterium kalidii LD5P10.</title>
        <authorList>
            <person name="Sun J.Q."/>
        </authorList>
    </citation>
    <scope>NUCLEOTIDE SEQUENCE</scope>
    <source>
        <strain evidence="2">LD5P10</strain>
    </source>
</reference>
<protein>
    <recommendedName>
        <fullName evidence="4">WGR domain-containing protein</fullName>
    </recommendedName>
</protein>
<feature type="compositionally biased region" description="Basic residues" evidence="1">
    <location>
        <begin position="28"/>
        <end position="46"/>
    </location>
</feature>
<feature type="region of interest" description="Disordered" evidence="1">
    <location>
        <begin position="28"/>
        <end position="48"/>
    </location>
</feature>
<evidence type="ECO:0008006" key="4">
    <source>
        <dbReference type="Google" id="ProtNLM"/>
    </source>
</evidence>
<name>A0A9X1WIJ3_9CORY</name>
<dbReference type="EMBL" id="JALIEA010000017">
    <property type="protein sequence ID" value="MCJ7859206.1"/>
    <property type="molecule type" value="Genomic_DNA"/>
</dbReference>
<evidence type="ECO:0000256" key="1">
    <source>
        <dbReference type="SAM" id="MobiDB-lite"/>
    </source>
</evidence>
<comment type="caution">
    <text evidence="2">The sequence shown here is derived from an EMBL/GenBank/DDBJ whole genome shotgun (WGS) entry which is preliminary data.</text>
</comment>
<dbReference type="AlphaFoldDB" id="A0A9X1WIJ3"/>
<dbReference type="Proteomes" id="UP001139207">
    <property type="component" value="Unassembled WGS sequence"/>
</dbReference>
<sequence>MAMIKLYMRDDDGALHYREAWTENGGVHTHHGKVGTRGKSRFHPTRSRTWPDKQTAADFLRTFREHAEDDGFHEVPGPDHGWLVLQCWTCSPDFSHPDDRRLLDEGQEALDQHLGWHGVGHVDGNDIGGTPPDACDLAGTVLNLFCRVVDTTVGVKVVRSFARQFQLTPYHVIGTREAGDSPYVLAWSARKRDTGLQLF</sequence>
<evidence type="ECO:0000313" key="2">
    <source>
        <dbReference type="EMBL" id="MCJ7859206.1"/>
    </source>
</evidence>
<organism evidence="2 3">
    <name type="scientific">Corynebacterium kalidii</name>
    <dbReference type="NCBI Taxonomy" id="2931982"/>
    <lineage>
        <taxon>Bacteria</taxon>
        <taxon>Bacillati</taxon>
        <taxon>Actinomycetota</taxon>
        <taxon>Actinomycetes</taxon>
        <taxon>Mycobacteriales</taxon>
        <taxon>Corynebacteriaceae</taxon>
        <taxon>Corynebacterium</taxon>
    </lineage>
</organism>
<dbReference type="RefSeq" id="WP_244804939.1">
    <property type="nucleotide sequence ID" value="NZ_JALIEA010000017.1"/>
</dbReference>
<keyword evidence="3" id="KW-1185">Reference proteome</keyword>
<evidence type="ECO:0000313" key="3">
    <source>
        <dbReference type="Proteomes" id="UP001139207"/>
    </source>
</evidence>
<gene>
    <name evidence="2" type="ORF">MUN33_10870</name>
</gene>
<proteinExistence type="predicted"/>